<proteinExistence type="predicted"/>
<comment type="caution">
    <text evidence="1">The sequence shown here is derived from an EMBL/GenBank/DDBJ whole genome shotgun (WGS) entry which is preliminary data.</text>
</comment>
<evidence type="ECO:0000313" key="2">
    <source>
        <dbReference type="Proteomes" id="UP000229344"/>
    </source>
</evidence>
<reference evidence="2" key="1">
    <citation type="submission" date="2017-09" db="EMBL/GenBank/DDBJ databases">
        <title>Depth-based differentiation of microbial function through sediment-hosted aquifers and enrichment of novel symbionts in the deep terrestrial subsurface.</title>
        <authorList>
            <person name="Probst A.J."/>
            <person name="Ladd B."/>
            <person name="Jarett J.K."/>
            <person name="Geller-Mcgrath D.E."/>
            <person name="Sieber C.M.K."/>
            <person name="Emerson J.B."/>
            <person name="Anantharaman K."/>
            <person name="Thomas B.C."/>
            <person name="Malmstrom R."/>
            <person name="Stieglmeier M."/>
            <person name="Klingl A."/>
            <person name="Woyke T."/>
            <person name="Ryan C.M."/>
            <person name="Banfield J.F."/>
        </authorList>
    </citation>
    <scope>NUCLEOTIDE SEQUENCE [LARGE SCALE GENOMIC DNA]</scope>
</reference>
<dbReference type="Proteomes" id="UP000229344">
    <property type="component" value="Unassembled WGS sequence"/>
</dbReference>
<gene>
    <name evidence="1" type="ORF">COU16_03510</name>
</gene>
<accession>A0A2H0UDW0</accession>
<dbReference type="SUPFAM" id="SSF82171">
    <property type="entry name" value="DPP6 N-terminal domain-like"/>
    <property type="match status" value="1"/>
</dbReference>
<name>A0A2H0UDW0_9BACT</name>
<sequence length="409" mass="43802">MKKTLIITIGVLILILVVGVWAYLFMFGTPKSTGEVFANFGLGNNDAVTTPTTTNDGTSLPISDSVFNNVIEARTFQQLTTKPVAGMTFVGSTTIRYMEQGTGYIFDIDTETGTERQVVGNTFTKVRSAVFSLDGTSVALTRDEGRASRITVGTIVEGEGRDTLRSVNLPLGSSEPHFSTTATSTFNYLYTTAAGGTGHAYNVLTGNDSVLFTIPFTSAHILWGTHTYVYTKPTAELAGYVYEIKNGSLGFVTNGGTGLMATAYAGGVITTLSNSPTMFSSVNPQSGGDSSTLPVSVIPEKCTFLDRIPNELVCAVPATLPDDATYPDDWYKGVISFADRFWLIDTANGSARLVADPTADAGRDVDVLKLEVNGEGTQFLFINKNDNTLWLLNLTDTSFVPEDTATTEN</sequence>
<dbReference type="EMBL" id="PFBI01000006">
    <property type="protein sequence ID" value="PIR84614.1"/>
    <property type="molecule type" value="Genomic_DNA"/>
</dbReference>
<organism evidence="1 2">
    <name type="scientific">Candidatus Kaiserbacteria bacterium CG10_big_fil_rev_8_21_14_0_10_47_16</name>
    <dbReference type="NCBI Taxonomy" id="1974608"/>
    <lineage>
        <taxon>Bacteria</taxon>
        <taxon>Candidatus Kaiseribacteriota</taxon>
    </lineage>
</organism>
<evidence type="ECO:0000313" key="1">
    <source>
        <dbReference type="EMBL" id="PIR84614.1"/>
    </source>
</evidence>
<protein>
    <submittedName>
        <fullName evidence="1">Uncharacterized protein</fullName>
    </submittedName>
</protein>
<dbReference type="AlphaFoldDB" id="A0A2H0UDW0"/>